<name>A0A9W5YKU2_9EURO</name>
<feature type="region of interest" description="Disordered" evidence="1">
    <location>
        <begin position="294"/>
        <end position="353"/>
    </location>
</feature>
<dbReference type="Proteomes" id="UP001143548">
    <property type="component" value="Unassembled WGS sequence"/>
</dbReference>
<feature type="compositionally biased region" description="Basic and acidic residues" evidence="1">
    <location>
        <begin position="176"/>
        <end position="190"/>
    </location>
</feature>
<organism evidence="3 4">
    <name type="scientific">Aspergillus brasiliensis</name>
    <dbReference type="NCBI Taxonomy" id="319629"/>
    <lineage>
        <taxon>Eukaryota</taxon>
        <taxon>Fungi</taxon>
        <taxon>Dikarya</taxon>
        <taxon>Ascomycota</taxon>
        <taxon>Pezizomycotina</taxon>
        <taxon>Eurotiomycetes</taxon>
        <taxon>Eurotiomycetidae</taxon>
        <taxon>Eurotiales</taxon>
        <taxon>Aspergillaceae</taxon>
        <taxon>Aspergillus</taxon>
        <taxon>Aspergillus subgen. Circumdati</taxon>
    </lineage>
</organism>
<feature type="chain" id="PRO_5040800272" description="Lytic polysaccharide monooxygenase" evidence="2">
    <location>
        <begin position="21"/>
        <end position="425"/>
    </location>
</feature>
<feature type="compositionally biased region" description="Gly residues" evidence="1">
    <location>
        <begin position="306"/>
        <end position="326"/>
    </location>
</feature>
<reference evidence="3" key="1">
    <citation type="submission" date="2022-07" db="EMBL/GenBank/DDBJ databases">
        <title>Taxonomy of Aspergillus series Nigri: significant species reduction supported by multi-species coalescent approaches.</title>
        <authorList>
            <person name="Bian C."/>
            <person name="Kusuya Y."/>
            <person name="Sklenar F."/>
            <person name="D'hooge E."/>
            <person name="Yaguchi T."/>
            <person name="Takahashi H."/>
            <person name="Hubka V."/>
        </authorList>
    </citation>
    <scope>NUCLEOTIDE SEQUENCE</scope>
    <source>
        <strain evidence="3">CBS 733.88</strain>
    </source>
</reference>
<feature type="compositionally biased region" description="Low complexity" evidence="1">
    <location>
        <begin position="327"/>
        <end position="353"/>
    </location>
</feature>
<dbReference type="AlphaFoldDB" id="A0A9W5YKU2"/>
<dbReference type="Gene3D" id="2.70.50.70">
    <property type="match status" value="1"/>
</dbReference>
<protein>
    <recommendedName>
        <fullName evidence="5">Lytic polysaccharide monooxygenase</fullName>
    </recommendedName>
</protein>
<feature type="region of interest" description="Disordered" evidence="1">
    <location>
        <begin position="248"/>
        <end position="269"/>
    </location>
</feature>
<evidence type="ECO:0000313" key="3">
    <source>
        <dbReference type="EMBL" id="GKZ19705.1"/>
    </source>
</evidence>
<accession>A0A9W5YKU2</accession>
<gene>
    <name evidence="3" type="ORF">AbraCBS73388_004610</name>
</gene>
<dbReference type="PANTHER" id="PTHR36182:SF2">
    <property type="entry name" value="LYTIC POLYSACCHARIDE MONOOXYGENASE"/>
    <property type="match status" value="1"/>
</dbReference>
<dbReference type="EMBL" id="BROQ01000021">
    <property type="protein sequence ID" value="GKZ19705.1"/>
    <property type="molecule type" value="Genomic_DNA"/>
</dbReference>
<proteinExistence type="predicted"/>
<keyword evidence="2" id="KW-0732">Signal</keyword>
<evidence type="ECO:0000256" key="2">
    <source>
        <dbReference type="SAM" id="SignalP"/>
    </source>
</evidence>
<feature type="signal peptide" evidence="2">
    <location>
        <begin position="1"/>
        <end position="20"/>
    </location>
</feature>
<dbReference type="PANTHER" id="PTHR36182">
    <property type="entry name" value="PROTEIN, PUTATIVE (AFU_ORTHOLOGUE AFUA_6G10930)-RELATED"/>
    <property type="match status" value="1"/>
</dbReference>
<feature type="region of interest" description="Disordered" evidence="1">
    <location>
        <begin position="171"/>
        <end position="191"/>
    </location>
</feature>
<evidence type="ECO:0000313" key="4">
    <source>
        <dbReference type="Proteomes" id="UP001143548"/>
    </source>
</evidence>
<comment type="caution">
    <text evidence="3">The sequence shown here is derived from an EMBL/GenBank/DDBJ whole genome shotgun (WGS) entry which is preliminary data.</text>
</comment>
<sequence>MFSKSILTAAALLGISAVEAHMIMTEPVPYGKDTLNNSPLAADGSDFPCKLRSNTYEVSEWNTAKIGESMPLTFEGSATHGGGSCQVSLTTDLQPSKDSEWMVIKSIEGGCPANVEGNLSGGASMEDDTKFNYTIPDGISPGKYTLAWTWFNRIGNREMYMNCAPLEVQSASSSSKRSDVEEKRDVEKRSSTFPPMFVANVNGCTTSEGVDIRFPQPGDTIEYNGEPSNLASAGAAACTGTPTFAAAGDSSTGSYSGSGSGSGSSSGAASSSAAAVVTSAPAANTYTAPAVVNTPAPSSGSSGSSSGAGSGSGSGSGSSSGSGSGSGSSSVSSPQPSSSTSTSSSSSSGALSGSCSVEGEWNCISGSSFQRCANGQWTPAQDMAAGTQCTAGQSSNLAISAIKLKPRTVREGRARRHAHGGHVHA</sequence>
<evidence type="ECO:0008006" key="5">
    <source>
        <dbReference type="Google" id="ProtNLM"/>
    </source>
</evidence>
<evidence type="ECO:0000256" key="1">
    <source>
        <dbReference type="SAM" id="MobiDB-lite"/>
    </source>
</evidence>